<feature type="compositionally biased region" description="Basic and acidic residues" evidence="11">
    <location>
        <begin position="117"/>
        <end position="129"/>
    </location>
</feature>
<evidence type="ECO:0000256" key="4">
    <source>
        <dbReference type="ARBA" id="ARBA00023015"/>
    </source>
</evidence>
<dbReference type="InterPro" id="IPR050394">
    <property type="entry name" value="Homeobox_NK-like"/>
</dbReference>
<feature type="compositionally biased region" description="Gly residues" evidence="11">
    <location>
        <begin position="25"/>
        <end position="37"/>
    </location>
</feature>
<keyword evidence="14" id="KW-1185">Reference proteome</keyword>
<dbReference type="CDD" id="cd00086">
    <property type="entry name" value="homeodomain"/>
    <property type="match status" value="1"/>
</dbReference>
<comment type="caution">
    <text evidence="13">The sequence shown here is derived from an EMBL/GenBank/DDBJ whole genome shotgun (WGS) entry which is preliminary data.</text>
</comment>
<evidence type="ECO:0000256" key="10">
    <source>
        <dbReference type="RuleBase" id="RU000682"/>
    </source>
</evidence>
<evidence type="ECO:0000256" key="2">
    <source>
        <dbReference type="ARBA" id="ARBA00005661"/>
    </source>
</evidence>
<dbReference type="EMBL" id="BRZM01000028">
    <property type="protein sequence ID" value="GLD56978.1"/>
    <property type="molecule type" value="Genomic_DNA"/>
</dbReference>
<feature type="domain" description="Homeobox" evidence="12">
    <location>
        <begin position="130"/>
        <end position="190"/>
    </location>
</feature>
<keyword evidence="8 9" id="KW-0539">Nucleus</keyword>
<dbReference type="InterPro" id="IPR017970">
    <property type="entry name" value="Homeobox_CS"/>
</dbReference>
<gene>
    <name evidence="13" type="ORF">AKAME5_000926000</name>
</gene>
<evidence type="ECO:0000256" key="11">
    <source>
        <dbReference type="SAM" id="MobiDB-lite"/>
    </source>
</evidence>
<keyword evidence="5 9" id="KW-0238">DNA-binding</keyword>
<reference evidence="13" key="1">
    <citation type="submission" date="2022-08" db="EMBL/GenBank/DDBJ databases">
        <title>Genome sequencing of akame (Lates japonicus).</title>
        <authorList>
            <person name="Hashiguchi Y."/>
            <person name="Takahashi H."/>
        </authorList>
    </citation>
    <scope>NUCLEOTIDE SEQUENCE</scope>
    <source>
        <strain evidence="13">Kochi</strain>
    </source>
</reference>
<dbReference type="AlphaFoldDB" id="A0AAD3MMW6"/>
<dbReference type="InterPro" id="IPR001356">
    <property type="entry name" value="HD"/>
</dbReference>
<proteinExistence type="inferred from homology"/>
<feature type="region of interest" description="Disordered" evidence="11">
    <location>
        <begin position="1"/>
        <end position="70"/>
    </location>
</feature>
<dbReference type="FunFam" id="1.10.10.60:FF:000101">
    <property type="entry name" value="NK2 homeobox 8"/>
    <property type="match status" value="1"/>
</dbReference>
<evidence type="ECO:0000313" key="14">
    <source>
        <dbReference type="Proteomes" id="UP001279410"/>
    </source>
</evidence>
<dbReference type="GO" id="GO:0000981">
    <property type="term" value="F:DNA-binding transcription factor activity, RNA polymerase II-specific"/>
    <property type="evidence" value="ECO:0007669"/>
    <property type="project" value="InterPro"/>
</dbReference>
<keyword evidence="4" id="KW-0805">Transcription regulation</keyword>
<evidence type="ECO:0000256" key="9">
    <source>
        <dbReference type="PROSITE-ProRule" id="PRU00108"/>
    </source>
</evidence>
<dbReference type="GO" id="GO:0030154">
    <property type="term" value="P:cell differentiation"/>
    <property type="evidence" value="ECO:0007669"/>
    <property type="project" value="TreeGrafter"/>
</dbReference>
<dbReference type="InterPro" id="IPR020479">
    <property type="entry name" value="HD_metazoa"/>
</dbReference>
<evidence type="ECO:0000313" key="13">
    <source>
        <dbReference type="EMBL" id="GLD56978.1"/>
    </source>
</evidence>
<feature type="compositionally biased region" description="Polar residues" evidence="11">
    <location>
        <begin position="1"/>
        <end position="10"/>
    </location>
</feature>
<dbReference type="Proteomes" id="UP001279410">
    <property type="component" value="Unassembled WGS sequence"/>
</dbReference>
<keyword evidence="7" id="KW-0804">Transcription</keyword>
<dbReference type="Pfam" id="PF00046">
    <property type="entry name" value="Homeodomain"/>
    <property type="match status" value="1"/>
</dbReference>
<organism evidence="13 14">
    <name type="scientific">Lates japonicus</name>
    <name type="common">Japanese lates</name>
    <dbReference type="NCBI Taxonomy" id="270547"/>
    <lineage>
        <taxon>Eukaryota</taxon>
        <taxon>Metazoa</taxon>
        <taxon>Chordata</taxon>
        <taxon>Craniata</taxon>
        <taxon>Vertebrata</taxon>
        <taxon>Euteleostomi</taxon>
        <taxon>Actinopterygii</taxon>
        <taxon>Neopterygii</taxon>
        <taxon>Teleostei</taxon>
        <taxon>Neoteleostei</taxon>
        <taxon>Acanthomorphata</taxon>
        <taxon>Carangaria</taxon>
        <taxon>Carangaria incertae sedis</taxon>
        <taxon>Centropomidae</taxon>
        <taxon>Lates</taxon>
    </lineage>
</organism>
<dbReference type="SMART" id="SM00389">
    <property type="entry name" value="HOX"/>
    <property type="match status" value="1"/>
</dbReference>
<evidence type="ECO:0000256" key="3">
    <source>
        <dbReference type="ARBA" id="ARBA00022473"/>
    </source>
</evidence>
<dbReference type="SUPFAM" id="SSF46689">
    <property type="entry name" value="Homeodomain-like"/>
    <property type="match status" value="1"/>
</dbReference>
<evidence type="ECO:0000256" key="5">
    <source>
        <dbReference type="ARBA" id="ARBA00023125"/>
    </source>
</evidence>
<evidence type="ECO:0000256" key="8">
    <source>
        <dbReference type="ARBA" id="ARBA00023242"/>
    </source>
</evidence>
<keyword evidence="3" id="KW-0217">Developmental protein</keyword>
<dbReference type="InterPro" id="IPR009057">
    <property type="entry name" value="Homeodomain-like_sf"/>
</dbReference>
<dbReference type="PROSITE" id="PS00027">
    <property type="entry name" value="HOMEOBOX_1"/>
    <property type="match status" value="1"/>
</dbReference>
<dbReference type="PANTHER" id="PTHR24340:SF24">
    <property type="entry name" value="HOMEOBOX PROTEIN NKX-2.2"/>
    <property type="match status" value="1"/>
</dbReference>
<comment type="similarity">
    <text evidence="2">Belongs to the NK-2 homeobox family.</text>
</comment>
<name>A0AAD3MMW6_LATJO</name>
<dbReference type="PROSITE" id="PS50071">
    <property type="entry name" value="HOMEOBOX_2"/>
    <property type="match status" value="1"/>
</dbReference>
<evidence type="ECO:0000259" key="12">
    <source>
        <dbReference type="PROSITE" id="PS50071"/>
    </source>
</evidence>
<dbReference type="PRINTS" id="PR00024">
    <property type="entry name" value="HOMEOBOX"/>
</dbReference>
<protein>
    <submittedName>
        <fullName evidence="13">NK2 homeobox 2b</fullName>
    </submittedName>
</protein>
<dbReference type="GO" id="GO:0005634">
    <property type="term" value="C:nucleus"/>
    <property type="evidence" value="ECO:0007669"/>
    <property type="project" value="UniProtKB-SubCell"/>
</dbReference>
<evidence type="ECO:0000256" key="1">
    <source>
        <dbReference type="ARBA" id="ARBA00004123"/>
    </source>
</evidence>
<comment type="subcellular location">
    <subcellularLocation>
        <location evidence="1 9 10">Nucleus</location>
    </subcellularLocation>
</comment>
<dbReference type="Gene3D" id="1.10.10.60">
    <property type="entry name" value="Homeodomain-like"/>
    <property type="match status" value="1"/>
</dbReference>
<accession>A0AAD3MMW6</accession>
<dbReference type="PANTHER" id="PTHR24340">
    <property type="entry name" value="HOMEOBOX PROTEIN NKX"/>
    <property type="match status" value="1"/>
</dbReference>
<feature type="compositionally biased region" description="Acidic residues" evidence="11">
    <location>
        <begin position="40"/>
        <end position="51"/>
    </location>
</feature>
<feature type="DNA-binding region" description="Homeobox" evidence="9">
    <location>
        <begin position="132"/>
        <end position="191"/>
    </location>
</feature>
<feature type="compositionally biased region" description="Basic and acidic residues" evidence="11">
    <location>
        <begin position="15"/>
        <end position="24"/>
    </location>
</feature>
<sequence length="275" mass="30367">MSFGTNTKTGFSVRDILDLPDKTGRCGGSGRGGGGGSATEETEEDDTEEASAEVSGAGNPQKLGFSGRSLCERGGGGGSLGRWSRGSGNLHFSLHGLSLKSCTEPKSPELSMDESPDAERDSAGREAQKSRGRKRRVLFSKAQTFELERRFRQQRYLSAPEREHLAGLIRLTPNQVKIWFQNHRYKMKRARAERSLEALQLLPARRVAIPILVRDGKPCDRMLAQDLEVPLRSGLGLPLCAYSPLLHPAYASEHPGLPQQYPGVQQLAHMYHWTW</sequence>
<evidence type="ECO:0000256" key="7">
    <source>
        <dbReference type="ARBA" id="ARBA00023163"/>
    </source>
</evidence>
<feature type="region of interest" description="Disordered" evidence="11">
    <location>
        <begin position="103"/>
        <end position="135"/>
    </location>
</feature>
<dbReference type="GO" id="GO:0000978">
    <property type="term" value="F:RNA polymerase II cis-regulatory region sequence-specific DNA binding"/>
    <property type="evidence" value="ECO:0007669"/>
    <property type="project" value="TreeGrafter"/>
</dbReference>
<keyword evidence="6 9" id="KW-0371">Homeobox</keyword>
<evidence type="ECO:0000256" key="6">
    <source>
        <dbReference type="ARBA" id="ARBA00023155"/>
    </source>
</evidence>